<gene>
    <name evidence="2" type="ORF">IOD40_05200</name>
</gene>
<name>A0ABS0S9T8_9HYPH</name>
<comment type="caution">
    <text evidence="2">The sequence shown here is derived from an EMBL/GenBank/DDBJ whole genome shotgun (WGS) entry which is preliminary data.</text>
</comment>
<evidence type="ECO:0000313" key="2">
    <source>
        <dbReference type="EMBL" id="MBI1620060.1"/>
    </source>
</evidence>
<reference evidence="2 3" key="1">
    <citation type="submission" date="2020-10" db="EMBL/GenBank/DDBJ databases">
        <title>Aquamicrobium zhengzhouensis sp. nov., a exopolysaccharide producing bacterium isolated from farmland soil.</title>
        <authorList>
            <person name="Wang X."/>
        </authorList>
    </citation>
    <scope>NUCLEOTIDE SEQUENCE [LARGE SCALE GENOMIC DNA]</scope>
    <source>
        <strain evidence="3">cd-1</strain>
    </source>
</reference>
<feature type="compositionally biased region" description="Acidic residues" evidence="1">
    <location>
        <begin position="95"/>
        <end position="117"/>
    </location>
</feature>
<proteinExistence type="predicted"/>
<protein>
    <submittedName>
        <fullName evidence="2">Uncharacterized protein</fullName>
    </submittedName>
</protein>
<dbReference type="EMBL" id="JADGMQ010000002">
    <property type="protein sequence ID" value="MBI1620060.1"/>
    <property type="molecule type" value="Genomic_DNA"/>
</dbReference>
<keyword evidence="3" id="KW-1185">Reference proteome</keyword>
<feature type="region of interest" description="Disordered" evidence="1">
    <location>
        <begin position="74"/>
        <end position="117"/>
    </location>
</feature>
<organism evidence="2 3">
    <name type="scientific">Aquamicrobium zhengzhouense</name>
    <dbReference type="NCBI Taxonomy" id="2781738"/>
    <lineage>
        <taxon>Bacteria</taxon>
        <taxon>Pseudomonadati</taxon>
        <taxon>Pseudomonadota</taxon>
        <taxon>Alphaproteobacteria</taxon>
        <taxon>Hyphomicrobiales</taxon>
        <taxon>Phyllobacteriaceae</taxon>
        <taxon>Aquamicrobium</taxon>
    </lineage>
</organism>
<sequence>MNLMTLRGLLRKPGNPTMVVDLGNGVPMTIAFQKTPLLEELGKAFNDERTAETGLSYDPETNLLTVDGFVGISEKTGEPNDDFDAAQDAIHGPEDDLDLDEEAEALDAPLDEDDDLL</sequence>
<accession>A0ABS0S9T8</accession>
<dbReference type="Proteomes" id="UP000601789">
    <property type="component" value="Unassembled WGS sequence"/>
</dbReference>
<evidence type="ECO:0000256" key="1">
    <source>
        <dbReference type="SAM" id="MobiDB-lite"/>
    </source>
</evidence>
<dbReference type="RefSeq" id="WP_198475004.1">
    <property type="nucleotide sequence ID" value="NZ_JADGMQ010000002.1"/>
</dbReference>
<evidence type="ECO:0000313" key="3">
    <source>
        <dbReference type="Proteomes" id="UP000601789"/>
    </source>
</evidence>